<evidence type="ECO:0000313" key="2">
    <source>
        <dbReference type="EMBL" id="MBT1687656.1"/>
    </source>
</evidence>
<comment type="caution">
    <text evidence="2">The sequence shown here is derived from an EMBL/GenBank/DDBJ whole genome shotgun (WGS) entry which is preliminary data.</text>
</comment>
<evidence type="ECO:0000313" key="3">
    <source>
        <dbReference type="Proteomes" id="UP001319180"/>
    </source>
</evidence>
<evidence type="ECO:0000259" key="1">
    <source>
        <dbReference type="Pfam" id="PF00248"/>
    </source>
</evidence>
<dbReference type="Pfam" id="PF00248">
    <property type="entry name" value="Aldo_ket_red"/>
    <property type="match status" value="1"/>
</dbReference>
<dbReference type="AlphaFoldDB" id="A0AAP2DAR9"/>
<dbReference type="CDD" id="cd19086">
    <property type="entry name" value="AKR_AKR11C1"/>
    <property type="match status" value="1"/>
</dbReference>
<dbReference type="InterPro" id="IPR020471">
    <property type="entry name" value="AKR"/>
</dbReference>
<feature type="domain" description="NADP-dependent oxidoreductase" evidence="1">
    <location>
        <begin position="15"/>
        <end position="276"/>
    </location>
</feature>
<sequence length="298" mass="32994">MNYRALSKTSLRISEISFGCMSLGNDHVANKALLHQAFDQGINYFDTADLYQAGFNEETVGRAFAGMRGKVVIATKVGNQLRPDGSGWDWNPRKEYILQAVEASLRRLQTDYIDLYQLHGGTIDDPIDETIEAFEQLQRQGKIRHYGISSIRPNVIREYCKRSNIVSVMMQYSVLDRRPEESCLELLREHQIGVLVRGSLASGLLIDKPAKAYLTLPADAVAKASASIQQVATGKTSKTSAALGYVLYHPAVTSSVVGIRTNAQLTDVVEAARHAIMPASSIQVLQQSVPQLVYDQHR</sequence>
<dbReference type="EMBL" id="JAHESC010000018">
    <property type="protein sequence ID" value="MBT1687656.1"/>
    <property type="molecule type" value="Genomic_DNA"/>
</dbReference>
<dbReference type="Gene3D" id="3.20.20.100">
    <property type="entry name" value="NADP-dependent oxidoreductase domain"/>
    <property type="match status" value="1"/>
</dbReference>
<dbReference type="InterPro" id="IPR053135">
    <property type="entry name" value="AKR2_Oxidoreductase"/>
</dbReference>
<dbReference type="RefSeq" id="WP_262898681.1">
    <property type="nucleotide sequence ID" value="NZ_JAHESC010000018.1"/>
</dbReference>
<accession>A0AAP2DAR9</accession>
<dbReference type="InterPro" id="IPR023210">
    <property type="entry name" value="NADP_OxRdtase_dom"/>
</dbReference>
<dbReference type="GO" id="GO:0016491">
    <property type="term" value="F:oxidoreductase activity"/>
    <property type="evidence" value="ECO:0007669"/>
    <property type="project" value="InterPro"/>
</dbReference>
<protein>
    <submittedName>
        <fullName evidence="2">Aldo/keto reductase</fullName>
    </submittedName>
</protein>
<keyword evidence="3" id="KW-1185">Reference proteome</keyword>
<organism evidence="2 3">
    <name type="scientific">Dawidia soli</name>
    <dbReference type="NCBI Taxonomy" id="2782352"/>
    <lineage>
        <taxon>Bacteria</taxon>
        <taxon>Pseudomonadati</taxon>
        <taxon>Bacteroidota</taxon>
        <taxon>Cytophagia</taxon>
        <taxon>Cytophagales</taxon>
        <taxon>Chryseotaleaceae</taxon>
        <taxon>Dawidia</taxon>
    </lineage>
</organism>
<dbReference type="InterPro" id="IPR036812">
    <property type="entry name" value="NAD(P)_OxRdtase_dom_sf"/>
</dbReference>
<proteinExistence type="predicted"/>
<gene>
    <name evidence="2" type="ORF">KK078_13880</name>
</gene>
<name>A0AAP2DAR9_9BACT</name>
<dbReference type="Proteomes" id="UP001319180">
    <property type="component" value="Unassembled WGS sequence"/>
</dbReference>
<dbReference type="PRINTS" id="PR00069">
    <property type="entry name" value="ALDKETRDTASE"/>
</dbReference>
<dbReference type="PANTHER" id="PTHR43312">
    <property type="entry name" value="D-THREO-ALDOSE 1-DEHYDROGENASE"/>
    <property type="match status" value="1"/>
</dbReference>
<dbReference type="PANTHER" id="PTHR43312:SF1">
    <property type="entry name" value="NADP-DEPENDENT OXIDOREDUCTASE DOMAIN-CONTAINING PROTEIN"/>
    <property type="match status" value="1"/>
</dbReference>
<dbReference type="SUPFAM" id="SSF51430">
    <property type="entry name" value="NAD(P)-linked oxidoreductase"/>
    <property type="match status" value="1"/>
</dbReference>
<reference evidence="2 3" key="1">
    <citation type="submission" date="2021-05" db="EMBL/GenBank/DDBJ databases">
        <title>A Polyphasic approach of four new species of the genus Ohtaekwangia: Ohtaekwangia histidinii sp. nov., Ohtaekwangia cretensis sp. nov., Ohtaekwangia indiensis sp. nov., Ohtaekwangia reichenbachii sp. nov. from diverse environment.</title>
        <authorList>
            <person name="Octaviana S."/>
        </authorList>
    </citation>
    <scope>NUCLEOTIDE SEQUENCE [LARGE SCALE GENOMIC DNA]</scope>
    <source>
        <strain evidence="2 3">PWU37</strain>
    </source>
</reference>